<dbReference type="SUPFAM" id="SSF51430">
    <property type="entry name" value="NAD(P)-linked oxidoreductase"/>
    <property type="match status" value="1"/>
</dbReference>
<evidence type="ECO:0000313" key="2">
    <source>
        <dbReference type="EMBL" id="SJN44822.1"/>
    </source>
</evidence>
<dbReference type="EMBL" id="FUKQ01000059">
    <property type="protein sequence ID" value="SJN44822.1"/>
    <property type="molecule type" value="Genomic_DNA"/>
</dbReference>
<reference evidence="2 3" key="1">
    <citation type="submission" date="2017-02" db="EMBL/GenBank/DDBJ databases">
        <authorList>
            <person name="Peterson S.W."/>
        </authorList>
    </citation>
    <scope>NUCLEOTIDE SEQUENCE [LARGE SCALE GENOMIC DNA]</scope>
    <source>
        <strain evidence="2 3">LSP_Lj1</strain>
    </source>
</reference>
<dbReference type="RefSeq" id="WP_094766025.1">
    <property type="nucleotide sequence ID" value="NZ_FUKQ01000059.1"/>
</dbReference>
<gene>
    <name evidence="2" type="ORF">FM114_15425</name>
</gene>
<dbReference type="Gene3D" id="3.20.20.100">
    <property type="entry name" value="NADP-dependent oxidoreductase domain"/>
    <property type="match status" value="1"/>
</dbReference>
<keyword evidence="3" id="KW-1185">Reference proteome</keyword>
<feature type="domain" description="NADP-dependent oxidoreductase" evidence="1">
    <location>
        <begin position="16"/>
        <end position="278"/>
    </location>
</feature>
<evidence type="ECO:0000259" key="1">
    <source>
        <dbReference type="Pfam" id="PF00248"/>
    </source>
</evidence>
<accession>A0A1R4KKR5</accession>
<dbReference type="Proteomes" id="UP000188342">
    <property type="component" value="Unassembled WGS sequence"/>
</dbReference>
<protein>
    <submittedName>
        <fullName evidence="2">Aldo-keto reductase</fullName>
    </submittedName>
</protein>
<dbReference type="InterPro" id="IPR053135">
    <property type="entry name" value="AKR2_Oxidoreductase"/>
</dbReference>
<name>A0A1R4KKR5_9ACTN</name>
<dbReference type="Pfam" id="PF00248">
    <property type="entry name" value="Aldo_ket_red"/>
    <property type="match status" value="1"/>
</dbReference>
<dbReference type="CDD" id="cd19095">
    <property type="entry name" value="AKR_PA4992-like"/>
    <property type="match status" value="1"/>
</dbReference>
<evidence type="ECO:0000313" key="3">
    <source>
        <dbReference type="Proteomes" id="UP000188342"/>
    </source>
</evidence>
<dbReference type="PANTHER" id="PTHR43312:SF1">
    <property type="entry name" value="NADP-DEPENDENT OXIDOREDUCTASE DOMAIN-CONTAINING PROTEIN"/>
    <property type="match status" value="1"/>
</dbReference>
<dbReference type="OrthoDB" id="9768851at2"/>
<sequence>MKTNSFGDTGLSVSVLGLGAGQVGAGGLGETEAAAVLNTALDLGITLIDTADCYGLSEERIGRHLRARRDEFVLSSKCGHDVPGTQDWTPENVRASVERSLQRLQTDRIDILHLHSCTQDKLADGSLVDAMDELVSAGKVRFVAYSGENEHLVAAITSGRFASVETSVNIADQWSLHHALPLAQEHGLGVIAKRPIANAVWKYDTRPDGVYGEVYWDRLQQLSLDLGDDPLAFALRFSAFAPGVCAAIMGTAKVDNLRRAVATVEHGPLPEDQLADVERRWSQNGQGFDGQV</sequence>
<dbReference type="InterPro" id="IPR036812">
    <property type="entry name" value="NAD(P)_OxRdtase_dom_sf"/>
</dbReference>
<dbReference type="InterPro" id="IPR023210">
    <property type="entry name" value="NADP_OxRdtase_dom"/>
</dbReference>
<dbReference type="PANTHER" id="PTHR43312">
    <property type="entry name" value="D-THREO-ALDOSE 1-DEHYDROGENASE"/>
    <property type="match status" value="1"/>
</dbReference>
<proteinExistence type="predicted"/>
<organism evidence="2 3">
    <name type="scientific">Luteococcus japonicus LSP_Lj1</name>
    <dbReference type="NCBI Taxonomy" id="1255658"/>
    <lineage>
        <taxon>Bacteria</taxon>
        <taxon>Bacillati</taxon>
        <taxon>Actinomycetota</taxon>
        <taxon>Actinomycetes</taxon>
        <taxon>Propionibacteriales</taxon>
        <taxon>Propionibacteriaceae</taxon>
        <taxon>Luteococcus</taxon>
    </lineage>
</organism>
<dbReference type="AlphaFoldDB" id="A0A1R4KKR5"/>
<dbReference type="STRING" id="1255658.FM114_15425"/>